<dbReference type="InterPro" id="IPR000182">
    <property type="entry name" value="GNAT_dom"/>
</dbReference>
<dbReference type="EC" id="2.3.1.178" evidence="4 9"/>
<comment type="pathway">
    <text evidence="2 9">Amine and polyamine biosynthesis; ectoine biosynthesis; L-ectoine from L-aspartate 4-semialdehyde: step 2/3.</text>
</comment>
<proteinExistence type="inferred from homology"/>
<dbReference type="Pfam" id="PF00583">
    <property type="entry name" value="Acetyltransf_1"/>
    <property type="match status" value="1"/>
</dbReference>
<keyword evidence="6 9" id="KW-0808">Transferase</keyword>
<dbReference type="PANTHER" id="PTHR43072">
    <property type="entry name" value="N-ACETYLTRANSFERASE"/>
    <property type="match status" value="1"/>
</dbReference>
<dbReference type="PANTHER" id="PTHR43072:SF23">
    <property type="entry name" value="UPF0039 PROTEIN C11D3.02C"/>
    <property type="match status" value="1"/>
</dbReference>
<dbReference type="RefSeq" id="WP_390274004.1">
    <property type="nucleotide sequence ID" value="NZ_JBHRSA010000051.1"/>
</dbReference>
<gene>
    <name evidence="9 11" type="primary">ectA</name>
    <name evidence="11" type="ORF">ACFOGI_14380</name>
</gene>
<reference evidence="12" key="1">
    <citation type="journal article" date="2019" name="Int. J. Syst. Evol. Microbiol.">
        <title>The Global Catalogue of Microorganisms (GCM) 10K type strain sequencing project: providing services to taxonomists for standard genome sequencing and annotation.</title>
        <authorList>
            <consortium name="The Broad Institute Genomics Platform"/>
            <consortium name="The Broad Institute Genome Sequencing Center for Infectious Disease"/>
            <person name="Wu L."/>
            <person name="Ma J."/>
        </authorList>
    </citation>
    <scope>NUCLEOTIDE SEQUENCE [LARGE SCALE GENOMIC DNA]</scope>
    <source>
        <strain evidence="12">KCTC 13128</strain>
    </source>
</reference>
<evidence type="ECO:0000256" key="8">
    <source>
        <dbReference type="ARBA" id="ARBA00048924"/>
    </source>
</evidence>
<evidence type="ECO:0000256" key="7">
    <source>
        <dbReference type="ARBA" id="ARBA00023315"/>
    </source>
</evidence>
<dbReference type="Proteomes" id="UP001595279">
    <property type="component" value="Unassembled WGS sequence"/>
</dbReference>
<keyword evidence="7 9" id="KW-0012">Acyltransferase</keyword>
<evidence type="ECO:0000256" key="9">
    <source>
        <dbReference type="RuleBase" id="RU365045"/>
    </source>
</evidence>
<evidence type="ECO:0000256" key="6">
    <source>
        <dbReference type="ARBA" id="ARBA00022679"/>
    </source>
</evidence>
<sequence length="196" mass="21890">MLINLSGGGSINKNATIERAPAKELATDIHFRKPNKDDGASVWELIRHTGVLDLNSSYSYVMWCEIFSDTSVVAVKDDQIVGFISGYIRPDQPNTLFIWQVAVHEEGRGRGLGTKMLFELLNREASQQVTYVEATVAPSNTPSQNLFKGLAKKLDTDYEIDTYFTADDFPGEGHEDEPLFKIGPFQEENKIVKGMI</sequence>
<dbReference type="CDD" id="cd04301">
    <property type="entry name" value="NAT_SF"/>
    <property type="match status" value="1"/>
</dbReference>
<comment type="function">
    <text evidence="1 9">Catalyzes the acetylation of L-2,4-diaminobutyrate (DABA) to gamma-N-acetyl-alpha,gamma-diaminobutyric acid (ADABA) with acetyl coenzyme A.</text>
</comment>
<evidence type="ECO:0000313" key="11">
    <source>
        <dbReference type="EMBL" id="MFC3041432.1"/>
    </source>
</evidence>
<protein>
    <recommendedName>
        <fullName evidence="5 9">L-2,4-diaminobutyric acid acetyltransferase</fullName>
        <shortName evidence="9">DABA acetyltransferase</shortName>
        <ecNumber evidence="4 9">2.3.1.178</ecNumber>
    </recommendedName>
</protein>
<evidence type="ECO:0000259" key="10">
    <source>
        <dbReference type="PROSITE" id="PS51186"/>
    </source>
</evidence>
<organism evidence="11 12">
    <name type="scientific">Virgibacillus xinjiangensis</name>
    <dbReference type="NCBI Taxonomy" id="393090"/>
    <lineage>
        <taxon>Bacteria</taxon>
        <taxon>Bacillati</taxon>
        <taxon>Bacillota</taxon>
        <taxon>Bacilli</taxon>
        <taxon>Bacillales</taxon>
        <taxon>Bacillaceae</taxon>
        <taxon>Virgibacillus</taxon>
    </lineage>
</organism>
<dbReference type="SUPFAM" id="SSF55729">
    <property type="entry name" value="Acyl-CoA N-acyltransferases (Nat)"/>
    <property type="match status" value="1"/>
</dbReference>
<name>A0ABV7CYP7_9BACI</name>
<comment type="catalytic activity">
    <reaction evidence="8 9">
        <text>L-2,4-diaminobutanoate + acetyl-CoA = (2S)-4-acetamido-2-aminobutanoate + CoA + H(+)</text>
        <dbReference type="Rhea" id="RHEA:16901"/>
        <dbReference type="ChEBI" id="CHEBI:15378"/>
        <dbReference type="ChEBI" id="CHEBI:57287"/>
        <dbReference type="ChEBI" id="CHEBI:57288"/>
        <dbReference type="ChEBI" id="CHEBI:58761"/>
        <dbReference type="ChEBI" id="CHEBI:58929"/>
        <dbReference type="EC" id="2.3.1.178"/>
    </reaction>
</comment>
<evidence type="ECO:0000256" key="2">
    <source>
        <dbReference type="ARBA" id="ARBA00004978"/>
    </source>
</evidence>
<dbReference type="PROSITE" id="PS51186">
    <property type="entry name" value="GNAT"/>
    <property type="match status" value="1"/>
</dbReference>
<evidence type="ECO:0000256" key="1">
    <source>
        <dbReference type="ARBA" id="ARBA00003741"/>
    </source>
</evidence>
<dbReference type="InterPro" id="IPR012772">
    <property type="entry name" value="Ectoine_EctA"/>
</dbReference>
<dbReference type="GO" id="GO:0033816">
    <property type="term" value="F:diaminobutyrate acetyltransferase activity"/>
    <property type="evidence" value="ECO:0007669"/>
    <property type="project" value="UniProtKB-EC"/>
</dbReference>
<feature type="domain" description="N-acetyltransferase" evidence="10">
    <location>
        <begin position="29"/>
        <end position="170"/>
    </location>
</feature>
<evidence type="ECO:0000256" key="5">
    <source>
        <dbReference type="ARBA" id="ARBA00017935"/>
    </source>
</evidence>
<comment type="caution">
    <text evidence="11">The sequence shown here is derived from an EMBL/GenBank/DDBJ whole genome shotgun (WGS) entry which is preliminary data.</text>
</comment>
<dbReference type="NCBIfam" id="TIGR02406">
    <property type="entry name" value="ectoine_EctA"/>
    <property type="match status" value="1"/>
</dbReference>
<evidence type="ECO:0000313" key="12">
    <source>
        <dbReference type="Proteomes" id="UP001595279"/>
    </source>
</evidence>
<accession>A0ABV7CYP7</accession>
<dbReference type="Gene3D" id="3.40.630.30">
    <property type="match status" value="1"/>
</dbReference>
<evidence type="ECO:0000256" key="3">
    <source>
        <dbReference type="ARBA" id="ARBA00010712"/>
    </source>
</evidence>
<keyword evidence="12" id="KW-1185">Reference proteome</keyword>
<dbReference type="InterPro" id="IPR016181">
    <property type="entry name" value="Acyl_CoA_acyltransferase"/>
</dbReference>
<evidence type="ECO:0000256" key="4">
    <source>
        <dbReference type="ARBA" id="ARBA00012355"/>
    </source>
</evidence>
<comment type="similarity">
    <text evidence="3 9">Belongs to the acetyltransferase family. EctA subfamily.</text>
</comment>
<dbReference type="EMBL" id="JBHRSA010000051">
    <property type="protein sequence ID" value="MFC3041432.1"/>
    <property type="molecule type" value="Genomic_DNA"/>
</dbReference>